<feature type="compositionally biased region" description="Low complexity" evidence="1">
    <location>
        <begin position="12"/>
        <end position="21"/>
    </location>
</feature>
<keyword evidence="3" id="KW-1185">Reference proteome</keyword>
<name>A0A918Z068_9GAMM</name>
<evidence type="ECO:0000313" key="3">
    <source>
        <dbReference type="Proteomes" id="UP000636453"/>
    </source>
</evidence>
<proteinExistence type="predicted"/>
<evidence type="ECO:0000313" key="2">
    <source>
        <dbReference type="EMBL" id="GHE31126.1"/>
    </source>
</evidence>
<protein>
    <submittedName>
        <fullName evidence="2">Uncharacterized protein</fullName>
    </submittedName>
</protein>
<evidence type="ECO:0000256" key="1">
    <source>
        <dbReference type="SAM" id="MobiDB-lite"/>
    </source>
</evidence>
<organism evidence="2 3">
    <name type="scientific">Vulcaniibacterium thermophilum</name>
    <dbReference type="NCBI Taxonomy" id="1169913"/>
    <lineage>
        <taxon>Bacteria</taxon>
        <taxon>Pseudomonadati</taxon>
        <taxon>Pseudomonadota</taxon>
        <taxon>Gammaproteobacteria</taxon>
        <taxon>Lysobacterales</taxon>
        <taxon>Lysobacteraceae</taxon>
        <taxon>Vulcaniibacterium</taxon>
    </lineage>
</organism>
<reference evidence="2" key="1">
    <citation type="journal article" date="2014" name="Int. J. Syst. Evol. Microbiol.">
        <title>Complete genome sequence of Corynebacterium casei LMG S-19264T (=DSM 44701T), isolated from a smear-ripened cheese.</title>
        <authorList>
            <consortium name="US DOE Joint Genome Institute (JGI-PGF)"/>
            <person name="Walter F."/>
            <person name="Albersmeier A."/>
            <person name="Kalinowski J."/>
            <person name="Ruckert C."/>
        </authorList>
    </citation>
    <scope>NUCLEOTIDE SEQUENCE</scope>
    <source>
        <strain evidence="2">KCTC 32020</strain>
    </source>
</reference>
<feature type="region of interest" description="Disordered" evidence="1">
    <location>
        <begin position="1"/>
        <end position="21"/>
    </location>
</feature>
<feature type="region of interest" description="Disordered" evidence="1">
    <location>
        <begin position="108"/>
        <end position="133"/>
    </location>
</feature>
<reference evidence="2" key="2">
    <citation type="submission" date="2020-09" db="EMBL/GenBank/DDBJ databases">
        <authorList>
            <person name="Sun Q."/>
            <person name="Kim S."/>
        </authorList>
    </citation>
    <scope>NUCLEOTIDE SEQUENCE</scope>
    <source>
        <strain evidence="2">KCTC 32020</strain>
    </source>
</reference>
<comment type="caution">
    <text evidence="2">The sequence shown here is derived from an EMBL/GenBank/DDBJ whole genome shotgun (WGS) entry which is preliminary data.</text>
</comment>
<sequence length="133" mass="14177">MPTGGREKARRTGTGARWGGRAAFQGGEQNFFRIPANRDRPAQVRRARAAGAQKKRARPLERALFGPWQAVLSAALSCALPSYRRLVAPAPCRQGQCFAAAGKLPATSQLPSVAKPGHSATNGKARSGHCYPK</sequence>
<accession>A0A918Z068</accession>
<dbReference type="Proteomes" id="UP000636453">
    <property type="component" value="Unassembled WGS sequence"/>
</dbReference>
<dbReference type="AlphaFoldDB" id="A0A918Z068"/>
<dbReference type="EMBL" id="BNCF01000005">
    <property type="protein sequence ID" value="GHE31126.1"/>
    <property type="molecule type" value="Genomic_DNA"/>
</dbReference>
<gene>
    <name evidence="2" type="ORF">GCM10007167_11300</name>
</gene>